<feature type="non-terminal residue" evidence="2">
    <location>
        <position position="55"/>
    </location>
</feature>
<protein>
    <submittedName>
        <fullName evidence="2">Uncharacterized protein</fullName>
    </submittedName>
</protein>
<sequence length="55" mass="5921">MGLLWLAGRGVSWAEVAVALGSARWNLIAFAVVCVLLGTAVRAWCWRSLLVNPPV</sequence>
<keyword evidence="1" id="KW-0472">Membrane</keyword>
<evidence type="ECO:0000256" key="1">
    <source>
        <dbReference type="SAM" id="Phobius"/>
    </source>
</evidence>
<dbReference type="EMBL" id="UINC01129070">
    <property type="protein sequence ID" value="SVD09225.1"/>
    <property type="molecule type" value="Genomic_DNA"/>
</dbReference>
<organism evidence="2">
    <name type="scientific">marine metagenome</name>
    <dbReference type="NCBI Taxonomy" id="408172"/>
    <lineage>
        <taxon>unclassified sequences</taxon>
        <taxon>metagenomes</taxon>
        <taxon>ecological metagenomes</taxon>
    </lineage>
</organism>
<keyword evidence="1" id="KW-0812">Transmembrane</keyword>
<feature type="transmembrane region" description="Helical" evidence="1">
    <location>
        <begin position="24"/>
        <end position="45"/>
    </location>
</feature>
<reference evidence="2" key="1">
    <citation type="submission" date="2018-05" db="EMBL/GenBank/DDBJ databases">
        <authorList>
            <person name="Lanie J.A."/>
            <person name="Ng W.-L."/>
            <person name="Kazmierczak K.M."/>
            <person name="Andrzejewski T.M."/>
            <person name="Davidsen T.M."/>
            <person name="Wayne K.J."/>
            <person name="Tettelin H."/>
            <person name="Glass J.I."/>
            <person name="Rusch D."/>
            <person name="Podicherti R."/>
            <person name="Tsui H.-C.T."/>
            <person name="Winkler M.E."/>
        </authorList>
    </citation>
    <scope>NUCLEOTIDE SEQUENCE</scope>
</reference>
<dbReference type="AlphaFoldDB" id="A0A382SIC6"/>
<proteinExistence type="predicted"/>
<evidence type="ECO:0000313" key="2">
    <source>
        <dbReference type="EMBL" id="SVD09225.1"/>
    </source>
</evidence>
<accession>A0A382SIC6</accession>
<gene>
    <name evidence="2" type="ORF">METZ01_LOCUS362079</name>
</gene>
<keyword evidence="1" id="KW-1133">Transmembrane helix</keyword>
<name>A0A382SIC6_9ZZZZ</name>